<evidence type="ECO:0000256" key="1">
    <source>
        <dbReference type="SAM" id="Phobius"/>
    </source>
</evidence>
<keyword evidence="3" id="KW-1185">Reference proteome</keyword>
<accession>A0A1C5GY96</accession>
<sequence length="269" mass="27646">MAGADRGTTGAKNPVSSAKAPAWKHVLFSVVLFGVLAACILGSIFGGGDSGTDVPAPAADERADTVPLLARATADQGICYGWSLTEGWGSDPVNVGSNLGDGVAVEDNPSCPRWVQVVAEINYTSASSESSDSAVVRVTGSEDIGYAELSTVRSGLERLGLDEDAFVDDPGWAVTRAAVMLPLLAVEAGLAQPAATPSAGPVSPTPLPAAGNDFLRDRWGWLVATFGLLLLAALLLTVGVVQRRRQLREAVPAQRAGAGTAGPRTRENA</sequence>
<keyword evidence="1" id="KW-1133">Transmembrane helix</keyword>
<keyword evidence="1" id="KW-0812">Transmembrane</keyword>
<keyword evidence="1" id="KW-0472">Membrane</keyword>
<reference evidence="2 3" key="1">
    <citation type="submission" date="2016-06" db="EMBL/GenBank/DDBJ databases">
        <authorList>
            <person name="Kjaerup R.B."/>
            <person name="Dalgaard T.S."/>
            <person name="Juul-Madsen H.R."/>
        </authorList>
    </citation>
    <scope>NUCLEOTIDE SEQUENCE [LARGE SCALE GENOMIC DNA]</scope>
    <source>
        <strain evidence="2 3">DSM 45097</strain>
    </source>
</reference>
<evidence type="ECO:0000313" key="2">
    <source>
        <dbReference type="EMBL" id="SCG38762.1"/>
    </source>
</evidence>
<feature type="transmembrane region" description="Helical" evidence="1">
    <location>
        <begin position="26"/>
        <end position="45"/>
    </location>
</feature>
<feature type="transmembrane region" description="Helical" evidence="1">
    <location>
        <begin position="219"/>
        <end position="241"/>
    </location>
</feature>
<organism evidence="2 3">
    <name type="scientific">Micromonospora siamensis</name>
    <dbReference type="NCBI Taxonomy" id="299152"/>
    <lineage>
        <taxon>Bacteria</taxon>
        <taxon>Bacillati</taxon>
        <taxon>Actinomycetota</taxon>
        <taxon>Actinomycetes</taxon>
        <taxon>Micromonosporales</taxon>
        <taxon>Micromonosporaceae</taxon>
        <taxon>Micromonospora</taxon>
    </lineage>
</organism>
<dbReference type="RefSeq" id="WP_231926751.1">
    <property type="nucleotide sequence ID" value="NZ_JBHLYF010000015.1"/>
</dbReference>
<evidence type="ECO:0000313" key="3">
    <source>
        <dbReference type="Proteomes" id="UP000198210"/>
    </source>
</evidence>
<name>A0A1C5GY96_9ACTN</name>
<gene>
    <name evidence="2" type="ORF">GA0074704_0725</name>
</gene>
<dbReference type="EMBL" id="LT607751">
    <property type="protein sequence ID" value="SCG38762.1"/>
    <property type="molecule type" value="Genomic_DNA"/>
</dbReference>
<dbReference type="Proteomes" id="UP000198210">
    <property type="component" value="Chromosome I"/>
</dbReference>
<dbReference type="AlphaFoldDB" id="A0A1C5GY96"/>
<protein>
    <submittedName>
        <fullName evidence="2">Uncharacterized protein</fullName>
    </submittedName>
</protein>
<proteinExistence type="predicted"/>